<keyword evidence="15" id="KW-0325">Glycoprotein</keyword>
<dbReference type="InterPro" id="IPR055414">
    <property type="entry name" value="LRR_R13L4/SHOC2-like"/>
</dbReference>
<evidence type="ECO:0000256" key="3">
    <source>
        <dbReference type="ARBA" id="ARBA00022527"/>
    </source>
</evidence>
<dbReference type="InterPro" id="IPR000719">
    <property type="entry name" value="Prot_kinase_dom"/>
</dbReference>
<keyword evidence="5" id="KW-0433">Leucine-rich repeat</keyword>
<name>A0ABQ9NCT0_HEVBR</name>
<dbReference type="InterPro" id="IPR003591">
    <property type="entry name" value="Leu-rich_rpt_typical-subtyp"/>
</dbReference>
<evidence type="ECO:0000256" key="12">
    <source>
        <dbReference type="ARBA" id="ARBA00022989"/>
    </source>
</evidence>
<evidence type="ECO:0000256" key="4">
    <source>
        <dbReference type="ARBA" id="ARBA00022553"/>
    </source>
</evidence>
<dbReference type="SUPFAM" id="SSF52058">
    <property type="entry name" value="L domain-like"/>
    <property type="match status" value="1"/>
</dbReference>
<organism evidence="20 21">
    <name type="scientific">Hevea brasiliensis</name>
    <name type="common">Para rubber tree</name>
    <name type="synonym">Siphonia brasiliensis</name>
    <dbReference type="NCBI Taxonomy" id="3981"/>
    <lineage>
        <taxon>Eukaryota</taxon>
        <taxon>Viridiplantae</taxon>
        <taxon>Streptophyta</taxon>
        <taxon>Embryophyta</taxon>
        <taxon>Tracheophyta</taxon>
        <taxon>Spermatophyta</taxon>
        <taxon>Magnoliopsida</taxon>
        <taxon>eudicotyledons</taxon>
        <taxon>Gunneridae</taxon>
        <taxon>Pentapetalae</taxon>
        <taxon>rosids</taxon>
        <taxon>fabids</taxon>
        <taxon>Malpighiales</taxon>
        <taxon>Euphorbiaceae</taxon>
        <taxon>Crotonoideae</taxon>
        <taxon>Micrandreae</taxon>
        <taxon>Hevea</taxon>
    </lineage>
</organism>
<sequence length="957" mass="107093">MGLGMAKLIPFFIFLTCLFGYGNSDSKLPKDEADALRAVISKLRLMPAAYSSPSNCPSAPGSVILCNCSYPDNTCHVTEINTDGMDSSGGVIDNNISRLKYLKVLNLGNSQLSGYIPWTLGDLPHLETLNLYKNLLTGFIPSSLGNLSSLKTLRLHGNVLSGQIPSALGSLSNLEILRLEQNQLSGSIPMEIGNLTNLKQLRLDENQLVGALPSELGNLVDLSQLDVSSNYLTGELSQSYAKLKSLNFFAVAGNSLTGPIPKFIARWTSLTNLYLIGNDFEGGLPHEIFDMSNLEYLLVSDLRNSSFSFPQQANMTNIYTLVLRNCSISGYIPEYIGNWLSLEYLDLSFNYLTGQIPESFKNLNLNEMFLTRNLLNGKIPLWIPNIVQSKGDFSDNNFTMMDETNPAQKLNFRPNGNEILNMRNEYCGSKSKHNSLFINCGGPQLDFEGDKYDQDKATSNFFVSPNRKWAYSCSGDSSLSTSDSSDFIQNVGTASNESLYKSARLCPVALTYYAFCLKNGNYIVKLLFMETDSSSWKRVFDVYIQGERVLKNFDIKQDAASPIIELIAHVHGNLLEINLYWAGKGSIYNPPASNGPLLSAISVIPRSHSEKLSPSQITGITLASVLIPLLLLAFIWKMGWLRNKELDETTINVSGKSYTVRQIINATRNFSPKMRIGEERFGEVYKAELPDRTILAVKRISNELKERQTNELQKEIFNLKSLRHDNLVQLFGLYSKKNIRLLVYEYMERGTLHQALFESQNILDWKLRFEICLGIARGLKYLHEEIEGMKIVHGNLRPSTIMLDRSWIAKISDFGLATFYDDEPFMLMQNKGSLMHMAPELAYRPPTVQADVYSLGVVMLEIVSGKPSIDYNPAGEENRYLINTASSLRKQGRMLDLVDEKLSMTADCRSEAMTILNIAMQCLNVVPDSRPTMSEIVSELQRCFNIIPQVDTLLPAS</sequence>
<evidence type="ECO:0000256" key="11">
    <source>
        <dbReference type="ARBA" id="ARBA00022840"/>
    </source>
</evidence>
<comment type="catalytic activity">
    <reaction evidence="16">
        <text>L-threonyl-[protein] + ATP = O-phospho-L-threonyl-[protein] + ADP + H(+)</text>
        <dbReference type="Rhea" id="RHEA:46608"/>
        <dbReference type="Rhea" id="RHEA-COMP:11060"/>
        <dbReference type="Rhea" id="RHEA-COMP:11605"/>
        <dbReference type="ChEBI" id="CHEBI:15378"/>
        <dbReference type="ChEBI" id="CHEBI:30013"/>
        <dbReference type="ChEBI" id="CHEBI:30616"/>
        <dbReference type="ChEBI" id="CHEBI:61977"/>
        <dbReference type="ChEBI" id="CHEBI:456216"/>
        <dbReference type="EC" id="2.7.11.1"/>
    </reaction>
</comment>
<keyword evidence="9" id="KW-0677">Repeat</keyword>
<comment type="catalytic activity">
    <reaction evidence="17">
        <text>L-seryl-[protein] + ATP = O-phospho-L-seryl-[protein] + ADP + H(+)</text>
        <dbReference type="Rhea" id="RHEA:17989"/>
        <dbReference type="Rhea" id="RHEA-COMP:9863"/>
        <dbReference type="Rhea" id="RHEA-COMP:11604"/>
        <dbReference type="ChEBI" id="CHEBI:15378"/>
        <dbReference type="ChEBI" id="CHEBI:29999"/>
        <dbReference type="ChEBI" id="CHEBI:30616"/>
        <dbReference type="ChEBI" id="CHEBI:83421"/>
        <dbReference type="ChEBI" id="CHEBI:456216"/>
        <dbReference type="EC" id="2.7.11.1"/>
    </reaction>
</comment>
<dbReference type="PANTHER" id="PTHR48006:SF48">
    <property type="entry name" value="PROTEIN KINASE DOMAIN-CONTAINING PROTEIN"/>
    <property type="match status" value="1"/>
</dbReference>
<evidence type="ECO:0000256" key="8">
    <source>
        <dbReference type="ARBA" id="ARBA00022729"/>
    </source>
</evidence>
<keyword evidence="4" id="KW-0597">Phosphoprotein</keyword>
<proteinExistence type="predicted"/>
<dbReference type="SMART" id="SM00369">
    <property type="entry name" value="LRR_TYP"/>
    <property type="match status" value="3"/>
</dbReference>
<gene>
    <name evidence="20" type="ORF">P3X46_000764</name>
</gene>
<accession>A0ABQ9NCT0</accession>
<evidence type="ECO:0000256" key="15">
    <source>
        <dbReference type="ARBA" id="ARBA00023180"/>
    </source>
</evidence>
<evidence type="ECO:0000256" key="17">
    <source>
        <dbReference type="ARBA" id="ARBA00048679"/>
    </source>
</evidence>
<dbReference type="Pfam" id="PF23598">
    <property type="entry name" value="LRR_14"/>
    <property type="match status" value="1"/>
</dbReference>
<feature type="signal peptide" evidence="18">
    <location>
        <begin position="1"/>
        <end position="24"/>
    </location>
</feature>
<keyword evidence="3" id="KW-0723">Serine/threonine-protein kinase</keyword>
<dbReference type="InterPro" id="IPR032675">
    <property type="entry name" value="LRR_dom_sf"/>
</dbReference>
<feature type="chain" id="PRO_5045757284" description="non-specific serine/threonine protein kinase" evidence="18">
    <location>
        <begin position="25"/>
        <end position="957"/>
    </location>
</feature>
<evidence type="ECO:0000256" key="2">
    <source>
        <dbReference type="ARBA" id="ARBA00012513"/>
    </source>
</evidence>
<keyword evidence="10" id="KW-0547">Nucleotide-binding</keyword>
<dbReference type="Gene3D" id="3.80.10.10">
    <property type="entry name" value="Ribonuclease Inhibitor"/>
    <property type="match status" value="2"/>
</dbReference>
<keyword evidence="6" id="KW-0808">Transferase</keyword>
<evidence type="ECO:0000259" key="19">
    <source>
        <dbReference type="PROSITE" id="PS50011"/>
    </source>
</evidence>
<dbReference type="InterPro" id="IPR051824">
    <property type="entry name" value="LRR_Rcpt-Like_S/T_Kinase"/>
</dbReference>
<keyword evidence="3" id="KW-0418">Kinase</keyword>
<dbReference type="Gene3D" id="2.60.120.430">
    <property type="entry name" value="Galactose-binding lectin"/>
    <property type="match status" value="1"/>
</dbReference>
<dbReference type="EC" id="2.7.11.1" evidence="2"/>
<evidence type="ECO:0000313" key="20">
    <source>
        <dbReference type="EMBL" id="KAJ9189477.1"/>
    </source>
</evidence>
<evidence type="ECO:0000256" key="10">
    <source>
        <dbReference type="ARBA" id="ARBA00022741"/>
    </source>
</evidence>
<dbReference type="InterPro" id="IPR001611">
    <property type="entry name" value="Leu-rich_rpt"/>
</dbReference>
<keyword evidence="13" id="KW-0472">Membrane</keyword>
<evidence type="ECO:0000256" key="14">
    <source>
        <dbReference type="ARBA" id="ARBA00023170"/>
    </source>
</evidence>
<comment type="caution">
    <text evidence="20">The sequence shown here is derived from an EMBL/GenBank/DDBJ whole genome shotgun (WGS) entry which is preliminary data.</text>
</comment>
<dbReference type="Pfam" id="PF13855">
    <property type="entry name" value="LRR_8"/>
    <property type="match status" value="1"/>
</dbReference>
<reference evidence="20" key="1">
    <citation type="journal article" date="2023" name="Plant Biotechnol. J.">
        <title>Chromosome-level wild Hevea brasiliensis genome provides new tools for genomic-assisted breeding and valuable loci to elevate rubber yield.</title>
        <authorList>
            <person name="Cheng H."/>
            <person name="Song X."/>
            <person name="Hu Y."/>
            <person name="Wu T."/>
            <person name="Yang Q."/>
            <person name="An Z."/>
            <person name="Feng S."/>
            <person name="Deng Z."/>
            <person name="Wu W."/>
            <person name="Zeng X."/>
            <person name="Tu M."/>
            <person name="Wang X."/>
            <person name="Huang H."/>
        </authorList>
    </citation>
    <scope>NUCLEOTIDE SEQUENCE</scope>
    <source>
        <strain evidence="20">MT/VB/25A 57/8</strain>
    </source>
</reference>
<dbReference type="PANTHER" id="PTHR48006">
    <property type="entry name" value="LEUCINE-RICH REPEAT-CONTAINING PROTEIN DDB_G0281931-RELATED"/>
    <property type="match status" value="1"/>
</dbReference>
<evidence type="ECO:0000256" key="5">
    <source>
        <dbReference type="ARBA" id="ARBA00022614"/>
    </source>
</evidence>
<dbReference type="Pfam" id="PF07714">
    <property type="entry name" value="PK_Tyr_Ser-Thr"/>
    <property type="match status" value="1"/>
</dbReference>
<evidence type="ECO:0000256" key="18">
    <source>
        <dbReference type="SAM" id="SignalP"/>
    </source>
</evidence>
<dbReference type="SUPFAM" id="SSF56112">
    <property type="entry name" value="Protein kinase-like (PK-like)"/>
    <property type="match status" value="1"/>
</dbReference>
<dbReference type="InterPro" id="IPR021720">
    <property type="entry name" value="Malectin_dom"/>
</dbReference>
<dbReference type="EMBL" id="JARPOI010000001">
    <property type="protein sequence ID" value="KAJ9189477.1"/>
    <property type="molecule type" value="Genomic_DNA"/>
</dbReference>
<evidence type="ECO:0000313" key="21">
    <source>
        <dbReference type="Proteomes" id="UP001174677"/>
    </source>
</evidence>
<evidence type="ECO:0000256" key="13">
    <source>
        <dbReference type="ARBA" id="ARBA00023136"/>
    </source>
</evidence>
<evidence type="ECO:0000256" key="6">
    <source>
        <dbReference type="ARBA" id="ARBA00022679"/>
    </source>
</evidence>
<keyword evidence="14" id="KW-0675">Receptor</keyword>
<feature type="domain" description="Protein kinase" evidence="19">
    <location>
        <begin position="670"/>
        <end position="944"/>
    </location>
</feature>
<protein>
    <recommendedName>
        <fullName evidence="2">non-specific serine/threonine protein kinase</fullName>
        <ecNumber evidence="2">2.7.11.1</ecNumber>
    </recommendedName>
</protein>
<keyword evidence="21" id="KW-1185">Reference proteome</keyword>
<comment type="subcellular location">
    <subcellularLocation>
        <location evidence="1">Membrane</location>
        <topology evidence="1">Single-pass type I membrane protein</topology>
    </subcellularLocation>
</comment>
<dbReference type="Gene3D" id="1.10.510.10">
    <property type="entry name" value="Transferase(Phosphotransferase) domain 1"/>
    <property type="match status" value="1"/>
</dbReference>
<dbReference type="InterPro" id="IPR011009">
    <property type="entry name" value="Kinase-like_dom_sf"/>
</dbReference>
<dbReference type="Proteomes" id="UP001174677">
    <property type="component" value="Chromosome 1"/>
</dbReference>
<dbReference type="Pfam" id="PF11721">
    <property type="entry name" value="Malectin"/>
    <property type="match status" value="1"/>
</dbReference>
<evidence type="ECO:0000256" key="16">
    <source>
        <dbReference type="ARBA" id="ARBA00047899"/>
    </source>
</evidence>
<keyword evidence="11" id="KW-0067">ATP-binding</keyword>
<evidence type="ECO:0000256" key="9">
    <source>
        <dbReference type="ARBA" id="ARBA00022737"/>
    </source>
</evidence>
<keyword evidence="12" id="KW-1133">Transmembrane helix</keyword>
<keyword evidence="8 18" id="KW-0732">Signal</keyword>
<evidence type="ECO:0000256" key="1">
    <source>
        <dbReference type="ARBA" id="ARBA00004479"/>
    </source>
</evidence>
<evidence type="ECO:0000256" key="7">
    <source>
        <dbReference type="ARBA" id="ARBA00022692"/>
    </source>
</evidence>
<dbReference type="Gene3D" id="3.30.200.20">
    <property type="entry name" value="Phosphorylase Kinase, domain 1"/>
    <property type="match status" value="1"/>
</dbReference>
<keyword evidence="7" id="KW-0812">Transmembrane</keyword>
<dbReference type="InterPro" id="IPR001245">
    <property type="entry name" value="Ser-Thr/Tyr_kinase_cat_dom"/>
</dbReference>
<dbReference type="PROSITE" id="PS50011">
    <property type="entry name" value="PROTEIN_KINASE_DOM"/>
    <property type="match status" value="1"/>
</dbReference>